<dbReference type="TCDB" id="9.B.159.4.1">
    <property type="family name" value="the inclusion membrane protein (inca) family"/>
</dbReference>
<reference evidence="3 4" key="1">
    <citation type="journal article" date="2005" name="Genome Res.">
        <title>The Chlamydophila abortus genome sequence reveals an array of variable proteins that contribute to interspecies variation.</title>
        <authorList>
            <person name="Thomson N.R."/>
            <person name="Yeats C."/>
            <person name="Bell K."/>
            <person name="Holden M.T.G."/>
            <person name="Bentley S.D."/>
            <person name="Livingstone M."/>
            <person name="Cerdeno-Tarraga A.M."/>
            <person name="Harris B."/>
            <person name="Doggett J."/>
            <person name="Ormond D."/>
            <person name="Mungal K."/>
            <person name="Clarke K."/>
            <person name="Feltwell T."/>
            <person name="Hance Z."/>
            <person name="Sanders M."/>
            <person name="Quail M.A."/>
            <person name="Price C."/>
            <person name="Parkhill J."/>
            <person name="Longbottom D."/>
        </authorList>
    </citation>
    <scope>NUCLEOTIDE SEQUENCE [LARGE SCALE GENOMIC DNA]</scope>
    <source>
        <strain evidence="4">DSM 27085 / S26/3</strain>
    </source>
</reference>
<keyword evidence="2" id="KW-1133">Transmembrane helix</keyword>
<proteinExistence type="predicted"/>
<feature type="transmembrane region" description="Helical" evidence="2">
    <location>
        <begin position="65"/>
        <end position="91"/>
    </location>
</feature>
<keyword evidence="2" id="KW-0812">Transmembrane</keyword>
<organism evidence="3 4">
    <name type="scientific">Chlamydia abortus (strain DSM 27085 / S26/3)</name>
    <name type="common">Chlamydophila abortus</name>
    <dbReference type="NCBI Taxonomy" id="218497"/>
    <lineage>
        <taxon>Bacteria</taxon>
        <taxon>Pseudomonadati</taxon>
        <taxon>Chlamydiota</taxon>
        <taxon>Chlamydiia</taxon>
        <taxon>Chlamydiales</taxon>
        <taxon>Chlamydiaceae</taxon>
        <taxon>Chlamydia/Chlamydophila group</taxon>
        <taxon>Chlamydia</taxon>
    </lineage>
</organism>
<evidence type="ECO:0000313" key="3">
    <source>
        <dbReference type="EMBL" id="CAH63764.1"/>
    </source>
</evidence>
<dbReference type="AlphaFoldDB" id="Q5L6G1"/>
<gene>
    <name evidence="3" type="ordered locus">CAB314</name>
</gene>
<evidence type="ECO:0000256" key="1">
    <source>
        <dbReference type="SAM" id="MobiDB-lite"/>
    </source>
</evidence>
<accession>Q5L6G1</accession>
<feature type="transmembrane region" description="Helical" evidence="2">
    <location>
        <begin position="37"/>
        <end position="59"/>
    </location>
</feature>
<feature type="region of interest" description="Disordered" evidence="1">
    <location>
        <begin position="127"/>
        <end position="211"/>
    </location>
</feature>
<dbReference type="Proteomes" id="UP000001012">
    <property type="component" value="Chromosome"/>
</dbReference>
<dbReference type="RefSeq" id="WP_011096979.1">
    <property type="nucleotide sequence ID" value="NC_004552.2"/>
</dbReference>
<dbReference type="EMBL" id="CR848038">
    <property type="protein sequence ID" value="CAH63764.1"/>
    <property type="molecule type" value="Genomic_DNA"/>
</dbReference>
<dbReference type="KEGG" id="cab:CAB314"/>
<dbReference type="OrthoDB" id="19188at2"/>
<name>Q5L6G1_CHLAB</name>
<dbReference type="HOGENOM" id="CLU_1286915_0_0_0"/>
<protein>
    <submittedName>
        <fullName evidence="3">Serine rich exported protein</fullName>
    </submittedName>
</protein>
<keyword evidence="2" id="KW-0472">Membrane</keyword>
<evidence type="ECO:0000313" key="4">
    <source>
        <dbReference type="Proteomes" id="UP000001012"/>
    </source>
</evidence>
<evidence type="ECO:0000256" key="2">
    <source>
        <dbReference type="SAM" id="Phobius"/>
    </source>
</evidence>
<keyword evidence="4" id="KW-1185">Reference proteome</keyword>
<sequence>MTSSRLVPNAAISKNQTSHTITQNSEHNTAVLKRNKLITLICLLIMALLALIMVGGFLATPFFAAGMYIGMAALASLLISMVVFPLVISYLPQPSTHVRPRDLDLSKLDVRHNRLLHEIIKEDEKKYAQEQEVKQQRRQRRSLRSLPQRRPVEVSSSDEAPKPRRKTSSVLNLMRPRSSSSASSHSSSHDSDSSSGEHQTQQPMVVTRPVFPKKYENYMHCID</sequence>